<evidence type="ECO:0000313" key="3">
    <source>
        <dbReference type="EMBL" id="CAL1580279.1"/>
    </source>
</evidence>
<dbReference type="Proteomes" id="UP001497482">
    <property type="component" value="Chromosome 14"/>
</dbReference>
<reference evidence="3 4" key="1">
    <citation type="submission" date="2024-04" db="EMBL/GenBank/DDBJ databases">
        <authorList>
            <person name="Waldvogel A.-M."/>
            <person name="Schoenle A."/>
        </authorList>
    </citation>
    <scope>NUCLEOTIDE SEQUENCE [LARGE SCALE GENOMIC DNA]</scope>
</reference>
<evidence type="ECO:0000313" key="4">
    <source>
        <dbReference type="Proteomes" id="UP001497482"/>
    </source>
</evidence>
<keyword evidence="4" id="KW-1185">Reference proteome</keyword>
<dbReference type="AlphaFoldDB" id="A0AAV2JY69"/>
<proteinExistence type="predicted"/>
<keyword evidence="1" id="KW-0175">Coiled coil</keyword>
<dbReference type="EMBL" id="OZ035836">
    <property type="protein sequence ID" value="CAL1580279.1"/>
    <property type="molecule type" value="Genomic_DNA"/>
</dbReference>
<feature type="region of interest" description="Disordered" evidence="2">
    <location>
        <begin position="347"/>
        <end position="386"/>
    </location>
</feature>
<evidence type="ECO:0000256" key="2">
    <source>
        <dbReference type="SAM" id="MobiDB-lite"/>
    </source>
</evidence>
<accession>A0AAV2JY69</accession>
<feature type="coiled-coil region" evidence="1">
    <location>
        <begin position="296"/>
        <end position="341"/>
    </location>
</feature>
<feature type="compositionally biased region" description="Basic residues" evidence="2">
    <location>
        <begin position="1"/>
        <end position="10"/>
    </location>
</feature>
<feature type="coiled-coil region" evidence="1">
    <location>
        <begin position="153"/>
        <end position="270"/>
    </location>
</feature>
<feature type="region of interest" description="Disordered" evidence="2">
    <location>
        <begin position="1"/>
        <end position="70"/>
    </location>
</feature>
<protein>
    <submittedName>
        <fullName evidence="3">Uncharacterized protein</fullName>
    </submittedName>
</protein>
<name>A0AAV2JY69_KNICA</name>
<evidence type="ECO:0000256" key="1">
    <source>
        <dbReference type="SAM" id="Coils"/>
    </source>
</evidence>
<gene>
    <name evidence="3" type="ORF">KC01_LOCUS11146</name>
</gene>
<organism evidence="3 4">
    <name type="scientific">Knipowitschia caucasica</name>
    <name type="common">Caucasian dwarf goby</name>
    <name type="synonym">Pomatoschistus caucasicus</name>
    <dbReference type="NCBI Taxonomy" id="637954"/>
    <lineage>
        <taxon>Eukaryota</taxon>
        <taxon>Metazoa</taxon>
        <taxon>Chordata</taxon>
        <taxon>Craniata</taxon>
        <taxon>Vertebrata</taxon>
        <taxon>Euteleostomi</taxon>
        <taxon>Actinopterygii</taxon>
        <taxon>Neopterygii</taxon>
        <taxon>Teleostei</taxon>
        <taxon>Neoteleostei</taxon>
        <taxon>Acanthomorphata</taxon>
        <taxon>Gobiaria</taxon>
        <taxon>Gobiiformes</taxon>
        <taxon>Gobioidei</taxon>
        <taxon>Gobiidae</taxon>
        <taxon>Gobiinae</taxon>
        <taxon>Knipowitschia</taxon>
    </lineage>
</organism>
<sequence length="459" mass="51910">MNHKEHRTLRRALEREQAQSQTNAEDAGEEVQQEVGPSTSNMEPQVQQEQPEVHEESTNQNPTDRSREEIDRLKLRVQMEYEERYKAHVIIATMTSQHTEQLKAKDAIIRRLRKGKNYVFSGLHEKAQQAVQDEIRHQATANSFLRGQVESLKSQNQANVQSLQDQISILNQELKKEQEENKNLKSSLEIMEALERERQQLTTEVSGLKRALGDNQTLQQEKVDLQSAVKDLRVNLSQEKKVTDVLRSKVNDLSHKIQEQEEISQALNQKVITQTSTFRTAIERCQTAITCAAAQKDQLAVTVDNTKQEMEVLKLKHSDEMSAEQQQRSLLQERIEELSKALSASDLENHRAASAEAETGAAGGSQSKRGAAGNSQNKGGGAAGDYQSEEEEGLLWLLSVRRGVRVPHTDQETVRPEDSVRADPIHVSHRPLDHPCCEGAAEKSNLCFNNRSILWREQI</sequence>